<evidence type="ECO:0000313" key="2">
    <source>
        <dbReference type="Proteomes" id="UP000076532"/>
    </source>
</evidence>
<organism evidence="1 2">
    <name type="scientific">Athelia psychrophila</name>
    <dbReference type="NCBI Taxonomy" id="1759441"/>
    <lineage>
        <taxon>Eukaryota</taxon>
        <taxon>Fungi</taxon>
        <taxon>Dikarya</taxon>
        <taxon>Basidiomycota</taxon>
        <taxon>Agaricomycotina</taxon>
        <taxon>Agaricomycetes</taxon>
        <taxon>Agaricomycetidae</taxon>
        <taxon>Atheliales</taxon>
        <taxon>Atheliaceae</taxon>
        <taxon>Athelia</taxon>
    </lineage>
</organism>
<name>A0A166T6A9_9AGAM</name>
<proteinExistence type="predicted"/>
<dbReference type="AlphaFoldDB" id="A0A166T6A9"/>
<gene>
    <name evidence="1" type="ORF">FIBSPDRAFT_946319</name>
</gene>
<protein>
    <submittedName>
        <fullName evidence="1">Uncharacterized protein</fullName>
    </submittedName>
</protein>
<evidence type="ECO:0000313" key="1">
    <source>
        <dbReference type="EMBL" id="KZP30228.1"/>
    </source>
</evidence>
<dbReference type="Proteomes" id="UP000076532">
    <property type="component" value="Unassembled WGS sequence"/>
</dbReference>
<sequence length="431" mass="48884">MSYVKEQGDCTSNDFWYFAKLVCVLGKTRWEEFRESNEVHLEEKVKRSSGEVVVGEVEVGGVVEEGEVGREEVDKGERGQEEAKTGGGHILDYADHAEGLAQVLALVNLTIQRTSVSLGVCLKAAVLVVHPVHFYHLVYDLKRQDYRHYAPPFTRVRILVTHLVVLYIHYLTLRYDPTVDHLVLVRFRYHVPMLKSLHYVHHVHHDLVTSKADVTTTEVAEVVVAGGVVVEEGVEEEGEVGRGEVDKGERGQEEAKTAGGHVLDYADHAEGLTQALALALVDLTIQRTSVSLGVYLKAAVLVVHPVHFYHLVSDLKRQDYRHYAPPFTRVRILVTHLVVLYIPHLTLRYDPTVDHLVLDHYHYHVLMLKSPHYVHHVHHVLDLLSDHERPSWSQALASGQAPHAIPARHQAQRPHLLPQSQIRLRNVYNLH</sequence>
<dbReference type="EMBL" id="KV417495">
    <property type="protein sequence ID" value="KZP30228.1"/>
    <property type="molecule type" value="Genomic_DNA"/>
</dbReference>
<accession>A0A166T6A9</accession>
<keyword evidence="2" id="KW-1185">Reference proteome</keyword>
<reference evidence="1 2" key="1">
    <citation type="journal article" date="2016" name="Mol. Biol. Evol.">
        <title>Comparative Genomics of Early-Diverging Mushroom-Forming Fungi Provides Insights into the Origins of Lignocellulose Decay Capabilities.</title>
        <authorList>
            <person name="Nagy L.G."/>
            <person name="Riley R."/>
            <person name="Tritt A."/>
            <person name="Adam C."/>
            <person name="Daum C."/>
            <person name="Floudas D."/>
            <person name="Sun H."/>
            <person name="Yadav J.S."/>
            <person name="Pangilinan J."/>
            <person name="Larsson K.H."/>
            <person name="Matsuura K."/>
            <person name="Barry K."/>
            <person name="Labutti K."/>
            <person name="Kuo R."/>
            <person name="Ohm R.A."/>
            <person name="Bhattacharya S.S."/>
            <person name="Shirouzu T."/>
            <person name="Yoshinaga Y."/>
            <person name="Martin F.M."/>
            <person name="Grigoriev I.V."/>
            <person name="Hibbett D.S."/>
        </authorList>
    </citation>
    <scope>NUCLEOTIDE SEQUENCE [LARGE SCALE GENOMIC DNA]</scope>
    <source>
        <strain evidence="1 2">CBS 109695</strain>
    </source>
</reference>